<evidence type="ECO:0000256" key="1">
    <source>
        <dbReference type="SAM" id="MobiDB-lite"/>
    </source>
</evidence>
<organism evidence="2 3">
    <name type="scientific">Candidatus Thiodiazotropha taylori</name>
    <dbReference type="NCBI Taxonomy" id="2792791"/>
    <lineage>
        <taxon>Bacteria</taxon>
        <taxon>Pseudomonadati</taxon>
        <taxon>Pseudomonadota</taxon>
        <taxon>Gammaproteobacteria</taxon>
        <taxon>Chromatiales</taxon>
        <taxon>Sedimenticolaceae</taxon>
        <taxon>Candidatus Thiodiazotropha</taxon>
    </lineage>
</organism>
<dbReference type="AlphaFoldDB" id="A0A944M686"/>
<evidence type="ECO:0000313" key="3">
    <source>
        <dbReference type="Proteomes" id="UP000770889"/>
    </source>
</evidence>
<comment type="caution">
    <text evidence="2">The sequence shown here is derived from an EMBL/GenBank/DDBJ whole genome shotgun (WGS) entry which is preliminary data.</text>
</comment>
<sequence length="203" mass="23810">MRIDAVLWLVFCSCLVGLGERLAAEPYGGYQPHNQTQNRPVYREDHYRWRPLNEEEQRGESSTKLVPEVFENRQSGRAQSVVDYAETPPGLPRGVYRPVEERHNITPHKDGFRFRTLSPSEQQRIKRRNDAYSKAWQPNRRETGQRLSSELYGGFEANRQQEYQFRPDKRLQKQQGRSWGYPGTFTSDPAFTEAYPAPMFRPD</sequence>
<name>A0A944M686_9GAMM</name>
<gene>
    <name evidence="2" type="ORF">KME65_03085</name>
</gene>
<dbReference type="Proteomes" id="UP000770889">
    <property type="component" value="Unassembled WGS sequence"/>
</dbReference>
<feature type="region of interest" description="Disordered" evidence="1">
    <location>
        <begin position="121"/>
        <end position="203"/>
    </location>
</feature>
<accession>A0A944M686</accession>
<proteinExistence type="predicted"/>
<protein>
    <submittedName>
        <fullName evidence="2">Uncharacterized protein</fullName>
    </submittedName>
</protein>
<reference evidence="2 3" key="1">
    <citation type="submission" date="2021-05" db="EMBL/GenBank/DDBJ databases">
        <title>Genetic and Functional Diversity in Clade A Lucinid endosymbionts from the Bahamas.</title>
        <authorList>
            <person name="Giani N.M."/>
            <person name="Engel A.S."/>
            <person name="Campbell B.J."/>
        </authorList>
    </citation>
    <scope>NUCLEOTIDE SEQUENCE [LARGE SCALE GENOMIC DNA]</scope>
    <source>
        <strain evidence="2">LUC16012Gg_MoonRockCtena</strain>
    </source>
</reference>
<dbReference type="EMBL" id="JAHHGM010000002">
    <property type="protein sequence ID" value="MBT2987925.1"/>
    <property type="molecule type" value="Genomic_DNA"/>
</dbReference>
<evidence type="ECO:0000313" key="2">
    <source>
        <dbReference type="EMBL" id="MBT2987925.1"/>
    </source>
</evidence>